<dbReference type="InterPro" id="IPR015915">
    <property type="entry name" value="Kelch-typ_b-propeller"/>
</dbReference>
<evidence type="ECO:0000313" key="6">
    <source>
        <dbReference type="EMBL" id="KAJ2683512.1"/>
    </source>
</evidence>
<proteinExistence type="predicted"/>
<evidence type="ECO:0000256" key="4">
    <source>
        <dbReference type="SAM" id="Phobius"/>
    </source>
</evidence>
<gene>
    <name evidence="6" type="ORF">IWW39_005461</name>
</gene>
<name>A0A9W8L2E4_9FUNG</name>
<keyword evidence="5" id="KW-0732">Signal</keyword>
<evidence type="ECO:0000256" key="1">
    <source>
        <dbReference type="ARBA" id="ARBA00022441"/>
    </source>
</evidence>
<keyword evidence="2" id="KW-0677">Repeat</keyword>
<evidence type="ECO:0000256" key="3">
    <source>
        <dbReference type="SAM" id="MobiDB-lite"/>
    </source>
</evidence>
<feature type="region of interest" description="Disordered" evidence="3">
    <location>
        <begin position="494"/>
        <end position="553"/>
    </location>
</feature>
<keyword evidence="4" id="KW-1133">Transmembrane helix</keyword>
<feature type="region of interest" description="Disordered" evidence="3">
    <location>
        <begin position="641"/>
        <end position="661"/>
    </location>
</feature>
<keyword evidence="7" id="KW-1185">Reference proteome</keyword>
<accession>A0A9W8L2E4</accession>
<evidence type="ECO:0000313" key="7">
    <source>
        <dbReference type="Proteomes" id="UP001151516"/>
    </source>
</evidence>
<sequence length="661" mass="73229">MMLLAIFVVLLLGPLVLARQSLGKIPRFQHSMEVVGGKLCVFGGKSTSTGVSLSDFLLDYRCVDATKPIDQSSPQWRRQSSASRFAMPPLAQQSSVYDRVNHIIVPYGGQTPDTFSKANHLAVFCTKFEAWGASNIVDNDPRRYLHTAVLQEASGDMIIFGGASDATTNHQDNGRWLNVNRMVLDQPKHGIHAATRGVGNESRVAVGTIITDNGDETPAAINKIVQHSSVLLHDKQMVVLGGNVYDSVENKAVNLLFDSVHIYDVDKMKWSTKNCSGDIPPPRSAFSASLRESSIYIYGGVNVTGWSQLFGDLYKLDTDTWVWTKLPTPNAPAPRYAHQMKTLGHYLVVTHGYISTGKDTYSGDEDIYFYDLDTEAFVSRYSPRGIAKSELDTQWIVTTTHKTRGILAFCYILTLVVVLIAFYYFVGECRKSRFTGSAARPRDRRGSARENIRTMVETYTENLRGSTYFFESKRADERRASHDTDKVTLFSPAGVGRKSLSKGATDSEQPASRAADGNSRGRSQSVSEGTSTVIGSEVTPPERRRSNFALPENMRHTRVIDNTANDTPYVSRKLTLSAHIPAYRARRGSEGPTVRFSEYTSDDVINVSDHEDVDLHSPTPSSVSLDRQLELSAIAEYAENDVEHNEDANSNSAELRVTNHK</sequence>
<keyword evidence="1" id="KW-0880">Kelch repeat</keyword>
<dbReference type="SUPFAM" id="SSF50965">
    <property type="entry name" value="Galactose oxidase, central domain"/>
    <property type="match status" value="1"/>
</dbReference>
<feature type="chain" id="PRO_5040867238" description="Galactose oxidase" evidence="5">
    <location>
        <begin position="19"/>
        <end position="661"/>
    </location>
</feature>
<evidence type="ECO:0008006" key="8">
    <source>
        <dbReference type="Google" id="ProtNLM"/>
    </source>
</evidence>
<protein>
    <recommendedName>
        <fullName evidence="8">Galactose oxidase</fullName>
    </recommendedName>
</protein>
<reference evidence="6" key="1">
    <citation type="submission" date="2022-07" db="EMBL/GenBank/DDBJ databases">
        <title>Phylogenomic reconstructions and comparative analyses of Kickxellomycotina fungi.</title>
        <authorList>
            <person name="Reynolds N.K."/>
            <person name="Stajich J.E."/>
            <person name="Barry K."/>
            <person name="Grigoriev I.V."/>
            <person name="Crous P."/>
            <person name="Smith M.E."/>
        </authorList>
    </citation>
    <scope>NUCLEOTIDE SEQUENCE</scope>
    <source>
        <strain evidence="6">CBS 109367</strain>
    </source>
</reference>
<comment type="caution">
    <text evidence="6">The sequence shown here is derived from an EMBL/GenBank/DDBJ whole genome shotgun (WGS) entry which is preliminary data.</text>
</comment>
<dbReference type="SUPFAM" id="SSF117281">
    <property type="entry name" value="Kelch motif"/>
    <property type="match status" value="1"/>
</dbReference>
<organism evidence="6 7">
    <name type="scientific">Coemansia spiralis</name>
    <dbReference type="NCBI Taxonomy" id="417178"/>
    <lineage>
        <taxon>Eukaryota</taxon>
        <taxon>Fungi</taxon>
        <taxon>Fungi incertae sedis</taxon>
        <taxon>Zoopagomycota</taxon>
        <taxon>Kickxellomycotina</taxon>
        <taxon>Kickxellomycetes</taxon>
        <taxon>Kickxellales</taxon>
        <taxon>Kickxellaceae</taxon>
        <taxon>Coemansia</taxon>
    </lineage>
</organism>
<dbReference type="PANTHER" id="PTHR46093:SF18">
    <property type="entry name" value="FIBRONECTIN TYPE-III DOMAIN-CONTAINING PROTEIN"/>
    <property type="match status" value="1"/>
</dbReference>
<evidence type="ECO:0000256" key="5">
    <source>
        <dbReference type="SAM" id="SignalP"/>
    </source>
</evidence>
<dbReference type="OrthoDB" id="1932706at2759"/>
<dbReference type="Gene3D" id="2.120.10.80">
    <property type="entry name" value="Kelch-type beta propeller"/>
    <property type="match status" value="2"/>
</dbReference>
<keyword evidence="4" id="KW-0812">Transmembrane</keyword>
<dbReference type="Pfam" id="PF24681">
    <property type="entry name" value="Kelch_KLHDC2_KLHL20_DRC7"/>
    <property type="match status" value="1"/>
</dbReference>
<evidence type="ECO:0000256" key="2">
    <source>
        <dbReference type="ARBA" id="ARBA00022737"/>
    </source>
</evidence>
<dbReference type="EMBL" id="JANBTX010000283">
    <property type="protein sequence ID" value="KAJ2683512.1"/>
    <property type="molecule type" value="Genomic_DNA"/>
</dbReference>
<keyword evidence="4" id="KW-0472">Membrane</keyword>
<feature type="compositionally biased region" description="Polar residues" evidence="3">
    <location>
        <begin position="520"/>
        <end position="534"/>
    </location>
</feature>
<dbReference type="AlphaFoldDB" id="A0A9W8L2E4"/>
<feature type="signal peptide" evidence="5">
    <location>
        <begin position="1"/>
        <end position="18"/>
    </location>
</feature>
<feature type="transmembrane region" description="Helical" evidence="4">
    <location>
        <begin position="406"/>
        <end position="426"/>
    </location>
</feature>
<dbReference type="Proteomes" id="UP001151516">
    <property type="component" value="Unassembled WGS sequence"/>
</dbReference>
<dbReference type="PANTHER" id="PTHR46093">
    <property type="entry name" value="ACYL-COA-BINDING DOMAIN-CONTAINING PROTEIN 5"/>
    <property type="match status" value="1"/>
</dbReference>
<dbReference type="InterPro" id="IPR011043">
    <property type="entry name" value="Gal_Oxase/kelch_b-propeller"/>
</dbReference>